<dbReference type="PANTHER" id="PTHR12632">
    <property type="entry name" value="TRANSCRIPTION FACTOR NF-Y ALPHA-RELATED"/>
    <property type="match status" value="1"/>
</dbReference>
<comment type="similarity">
    <text evidence="6">Belongs to the NFYA/HAP2 subunit family.</text>
</comment>
<reference evidence="8" key="1">
    <citation type="journal article" date="2024" name="IScience">
        <title>Strigolactones Initiate the Formation of Haustorium-like Structures in Castilleja.</title>
        <authorList>
            <person name="Buerger M."/>
            <person name="Peterson D."/>
            <person name="Chory J."/>
        </authorList>
    </citation>
    <scope>NUCLEOTIDE SEQUENCE [LARGE SCALE GENOMIC DNA]</scope>
</reference>
<keyword evidence="3 6" id="KW-0238">DNA-binding</keyword>
<evidence type="ECO:0000256" key="1">
    <source>
        <dbReference type="ARBA" id="ARBA00004123"/>
    </source>
</evidence>
<comment type="caution">
    <text evidence="7">The sequence shown here is derived from an EMBL/GenBank/DDBJ whole genome shotgun (WGS) entry which is preliminary data.</text>
</comment>
<proteinExistence type="inferred from homology"/>
<evidence type="ECO:0000256" key="3">
    <source>
        <dbReference type="ARBA" id="ARBA00023125"/>
    </source>
</evidence>
<sequence>MTIQNILFDGEEGIIPNFINGPTPAGYGGAFLETKLTSLGLSATPFNFLSDDCRTAEDDVKSTMQSGPLVQAASMDYQGHFSLAFAQPLVSAQYTEQSYGVNATNNGTQIQGRIMLPLNIASDGGPVFVNAKQYNRILMRRKTRAKTEIESRVLKLRKAMRRPRGSGGRFLNTKSSMIEKSRCNGPTMEVTSHRQSSSDDPFRFDHRLHLSFHAAFQNVAASPAGIDFSMAVENNYVKV</sequence>
<protein>
    <recommendedName>
        <fullName evidence="6">Nuclear transcription factor Y subunit</fullName>
    </recommendedName>
</protein>
<dbReference type="Pfam" id="PF02045">
    <property type="entry name" value="CBFB_NFYA"/>
    <property type="match status" value="1"/>
</dbReference>
<evidence type="ECO:0000256" key="6">
    <source>
        <dbReference type="RuleBase" id="RU367155"/>
    </source>
</evidence>
<evidence type="ECO:0000313" key="8">
    <source>
        <dbReference type="Proteomes" id="UP001632038"/>
    </source>
</evidence>
<organism evidence="7 8">
    <name type="scientific">Castilleja foliolosa</name>
    <dbReference type="NCBI Taxonomy" id="1961234"/>
    <lineage>
        <taxon>Eukaryota</taxon>
        <taxon>Viridiplantae</taxon>
        <taxon>Streptophyta</taxon>
        <taxon>Embryophyta</taxon>
        <taxon>Tracheophyta</taxon>
        <taxon>Spermatophyta</taxon>
        <taxon>Magnoliopsida</taxon>
        <taxon>eudicotyledons</taxon>
        <taxon>Gunneridae</taxon>
        <taxon>Pentapetalae</taxon>
        <taxon>asterids</taxon>
        <taxon>lamiids</taxon>
        <taxon>Lamiales</taxon>
        <taxon>Orobanchaceae</taxon>
        <taxon>Pedicularideae</taxon>
        <taxon>Castillejinae</taxon>
        <taxon>Castilleja</taxon>
    </lineage>
</organism>
<dbReference type="PROSITE" id="PS51152">
    <property type="entry name" value="NFYA_HAP2_2"/>
    <property type="match status" value="1"/>
</dbReference>
<dbReference type="GO" id="GO:0003677">
    <property type="term" value="F:DNA binding"/>
    <property type="evidence" value="ECO:0007669"/>
    <property type="project" value="UniProtKB-KW"/>
</dbReference>
<evidence type="ECO:0000256" key="2">
    <source>
        <dbReference type="ARBA" id="ARBA00023015"/>
    </source>
</evidence>
<dbReference type="EMBL" id="JAVIJP010000054">
    <property type="protein sequence ID" value="KAL3623446.1"/>
    <property type="molecule type" value="Genomic_DNA"/>
</dbReference>
<evidence type="ECO:0000256" key="5">
    <source>
        <dbReference type="ARBA" id="ARBA00023242"/>
    </source>
</evidence>
<accession>A0ABD3C243</accession>
<dbReference type="Gene3D" id="6.10.250.2430">
    <property type="match status" value="1"/>
</dbReference>
<dbReference type="InterPro" id="IPR001289">
    <property type="entry name" value="NFYA"/>
</dbReference>
<gene>
    <name evidence="7" type="ORF">CASFOL_032262</name>
</gene>
<dbReference type="GO" id="GO:0003700">
    <property type="term" value="F:DNA-binding transcription factor activity"/>
    <property type="evidence" value="ECO:0007669"/>
    <property type="project" value="UniProtKB-UniRule"/>
</dbReference>
<comment type="subunit">
    <text evidence="6">Heterotrimer.</text>
</comment>
<dbReference type="SMART" id="SM00521">
    <property type="entry name" value="CBF"/>
    <property type="match status" value="1"/>
</dbReference>
<comment type="subcellular location">
    <subcellularLocation>
        <location evidence="1 6">Nucleus</location>
    </subcellularLocation>
</comment>
<dbReference type="Proteomes" id="UP001632038">
    <property type="component" value="Unassembled WGS sequence"/>
</dbReference>
<keyword evidence="8" id="KW-1185">Reference proteome</keyword>
<evidence type="ECO:0000256" key="4">
    <source>
        <dbReference type="ARBA" id="ARBA00023163"/>
    </source>
</evidence>
<evidence type="ECO:0000313" key="7">
    <source>
        <dbReference type="EMBL" id="KAL3623446.1"/>
    </source>
</evidence>
<dbReference type="GO" id="GO:0005634">
    <property type="term" value="C:nucleus"/>
    <property type="evidence" value="ECO:0007669"/>
    <property type="project" value="UniProtKB-SubCell"/>
</dbReference>
<keyword evidence="2 6" id="KW-0805">Transcription regulation</keyword>
<keyword evidence="4 6" id="KW-0804">Transcription</keyword>
<comment type="function">
    <text evidence="6">Component of the sequence-specific heterotrimeric transcription factor (NF-Y) which specifically recognizes a 5'-CCAAT-3' box motif found in the promoters of its target genes.</text>
</comment>
<keyword evidence="5 6" id="KW-0539">Nucleus</keyword>
<name>A0ABD3C243_9LAMI</name>
<dbReference type="AlphaFoldDB" id="A0ABD3C243"/>